<organism evidence="2 3">
    <name type="scientific">Gottschalkia purinilytica</name>
    <name type="common">Clostridium purinilyticum</name>
    <dbReference type="NCBI Taxonomy" id="1503"/>
    <lineage>
        <taxon>Bacteria</taxon>
        <taxon>Bacillati</taxon>
        <taxon>Bacillota</taxon>
        <taxon>Tissierellia</taxon>
        <taxon>Tissierellales</taxon>
        <taxon>Gottschalkiaceae</taxon>
        <taxon>Gottschalkia</taxon>
    </lineage>
</organism>
<protein>
    <submittedName>
        <fullName evidence="2">LysM domain-containing protein</fullName>
    </submittedName>
</protein>
<dbReference type="InterPro" id="IPR036779">
    <property type="entry name" value="LysM_dom_sf"/>
</dbReference>
<gene>
    <name evidence="2" type="ORF">CLPU_22c00250</name>
</gene>
<dbReference type="CDD" id="cd00118">
    <property type="entry name" value="LysM"/>
    <property type="match status" value="1"/>
</dbReference>
<accession>A0A0L0W6M8</accession>
<dbReference type="RefSeq" id="WP_050378752.1">
    <property type="nucleotide sequence ID" value="NZ_LGSS01000022.1"/>
</dbReference>
<dbReference type="PROSITE" id="PS51782">
    <property type="entry name" value="LYSM"/>
    <property type="match status" value="1"/>
</dbReference>
<dbReference type="PATRIC" id="fig|1503.3.peg.1369"/>
<evidence type="ECO:0000313" key="3">
    <source>
        <dbReference type="Proteomes" id="UP000037267"/>
    </source>
</evidence>
<reference evidence="3" key="1">
    <citation type="submission" date="2015-07" db="EMBL/GenBank/DDBJ databases">
        <title>Draft genome sequence of the purine-degrading Gottschalkia purinilyticum DSM 1384 (formerly Clostridium purinilyticum).</title>
        <authorList>
            <person name="Poehlein A."/>
            <person name="Schiel-Bengelsdorf B."/>
            <person name="Bengelsdorf F.R."/>
            <person name="Daniel R."/>
            <person name="Duerre P."/>
        </authorList>
    </citation>
    <scope>NUCLEOTIDE SEQUENCE [LARGE SCALE GENOMIC DNA]</scope>
    <source>
        <strain evidence="3">DSM 1384</strain>
    </source>
</reference>
<dbReference type="SMART" id="SM00257">
    <property type="entry name" value="LysM"/>
    <property type="match status" value="1"/>
</dbReference>
<name>A0A0L0W6M8_GOTPU</name>
<dbReference type="Gene3D" id="3.10.350.10">
    <property type="entry name" value="LysM domain"/>
    <property type="match status" value="1"/>
</dbReference>
<evidence type="ECO:0000259" key="1">
    <source>
        <dbReference type="PROSITE" id="PS51782"/>
    </source>
</evidence>
<evidence type="ECO:0000313" key="2">
    <source>
        <dbReference type="EMBL" id="KNF07173.1"/>
    </source>
</evidence>
<dbReference type="InterPro" id="IPR018392">
    <property type="entry name" value="LysM"/>
</dbReference>
<feature type="domain" description="LysM" evidence="1">
    <location>
        <begin position="158"/>
        <end position="205"/>
    </location>
</feature>
<dbReference type="STRING" id="1503.CLPU_22c00250"/>
<dbReference type="Pfam" id="PF01476">
    <property type="entry name" value="LysM"/>
    <property type="match status" value="1"/>
</dbReference>
<keyword evidence="3" id="KW-1185">Reference proteome</keyword>
<sequence>MEFWITFNNKEHKLQLPIPPSEFEISEGLNNTTVNINEIGEINLIGNRNLSTISISSFWPNQLYSFCQYAPIIKPYEFIKTIKMFKSSGKPCRLIITDTDINIPVTIENFTYGERDGTGDVYFTLEFKEYRFINTNTSNSTSTVQTTVTRTVEKEIPKQYTVKKGDTLWAISKTIYGDGSKWNIIAQKNNIKDPKKLAIGTRLVV</sequence>
<dbReference type="OrthoDB" id="1698825at2"/>
<dbReference type="EMBL" id="LGSS01000022">
    <property type="protein sequence ID" value="KNF07173.1"/>
    <property type="molecule type" value="Genomic_DNA"/>
</dbReference>
<comment type="caution">
    <text evidence="2">The sequence shown here is derived from an EMBL/GenBank/DDBJ whole genome shotgun (WGS) entry which is preliminary data.</text>
</comment>
<dbReference type="AlphaFoldDB" id="A0A0L0W6M8"/>
<dbReference type="SUPFAM" id="SSF54106">
    <property type="entry name" value="LysM domain"/>
    <property type="match status" value="1"/>
</dbReference>
<dbReference type="Proteomes" id="UP000037267">
    <property type="component" value="Unassembled WGS sequence"/>
</dbReference>
<proteinExistence type="predicted"/>